<comment type="caution">
    <text evidence="2">The sequence shown here is derived from an EMBL/GenBank/DDBJ whole genome shotgun (WGS) entry which is preliminary data.</text>
</comment>
<dbReference type="InterPro" id="IPR007835">
    <property type="entry name" value="MOFRL"/>
</dbReference>
<organism evidence="2 3">
    <name type="scientific">Rhizobium deserti</name>
    <dbReference type="NCBI Taxonomy" id="2547961"/>
    <lineage>
        <taxon>Bacteria</taxon>
        <taxon>Pseudomonadati</taxon>
        <taxon>Pseudomonadota</taxon>
        <taxon>Alphaproteobacteria</taxon>
        <taxon>Hyphomicrobiales</taxon>
        <taxon>Rhizobiaceae</taxon>
        <taxon>Rhizobium/Agrobacterium group</taxon>
        <taxon>Rhizobium</taxon>
    </lineage>
</organism>
<feature type="domain" description="MOFRL" evidence="1">
    <location>
        <begin position="21"/>
        <end position="69"/>
    </location>
</feature>
<dbReference type="SUPFAM" id="SSF82544">
    <property type="entry name" value="GckA/TtuD-like"/>
    <property type="match status" value="1"/>
</dbReference>
<name>A0A4R5UB83_9HYPH</name>
<dbReference type="Gene3D" id="3.40.1480.10">
    <property type="entry name" value="MOFRL domain"/>
    <property type="match status" value="1"/>
</dbReference>
<protein>
    <recommendedName>
        <fullName evidence="1">MOFRL domain-containing protein</fullName>
    </recommendedName>
</protein>
<dbReference type="Pfam" id="PF05161">
    <property type="entry name" value="MOFRL"/>
    <property type="match status" value="1"/>
</dbReference>
<evidence type="ECO:0000259" key="1">
    <source>
        <dbReference type="Pfam" id="PF05161"/>
    </source>
</evidence>
<keyword evidence="3" id="KW-1185">Reference proteome</keyword>
<dbReference type="RefSeq" id="WP_133317526.1">
    <property type="nucleotide sequence ID" value="NZ_SMTL01000005.1"/>
</dbReference>
<dbReference type="EMBL" id="SMTL01000005">
    <property type="protein sequence ID" value="TDK32186.1"/>
    <property type="molecule type" value="Genomic_DNA"/>
</dbReference>
<sequence length="81" mass="8669">MFICGEGLPITCPAALTSRDEGIVTIRNSERGRGGRNTKFLTGLAQALKGASKIWALPGDTDGMNGHRDWLAPSGRSISRR</sequence>
<dbReference type="InterPro" id="IPR037035">
    <property type="entry name" value="GK-like_C_sf"/>
</dbReference>
<accession>A0A4R5UB83</accession>
<evidence type="ECO:0000313" key="3">
    <source>
        <dbReference type="Proteomes" id="UP000295238"/>
    </source>
</evidence>
<dbReference type="Proteomes" id="UP000295238">
    <property type="component" value="Unassembled WGS sequence"/>
</dbReference>
<gene>
    <name evidence="2" type="ORF">E2F50_17805</name>
</gene>
<evidence type="ECO:0000313" key="2">
    <source>
        <dbReference type="EMBL" id="TDK32186.1"/>
    </source>
</evidence>
<proteinExistence type="predicted"/>
<reference evidence="2 3" key="1">
    <citation type="submission" date="2019-03" db="EMBL/GenBank/DDBJ databases">
        <title>Rhizobium sp. nov., an bacterium isolated from biocrust in Mu Us Desert.</title>
        <authorList>
            <person name="Lixiong L."/>
        </authorList>
    </citation>
    <scope>NUCLEOTIDE SEQUENCE [LARGE SCALE GENOMIC DNA]</scope>
    <source>
        <strain evidence="2 3">SPY-1</strain>
    </source>
</reference>
<dbReference type="AlphaFoldDB" id="A0A4R5UB83"/>